<name>A0ABY2KJ84_9RHOB</name>
<dbReference type="PANTHER" id="PTHR30023:SF0">
    <property type="entry name" value="PENICILLIN-SENSITIVE CARBOXYPEPTIDASE A"/>
    <property type="match status" value="1"/>
</dbReference>
<organism evidence="3 4">
    <name type="scientific">Pseudotabrizicola sediminis</name>
    <dbReference type="NCBI Taxonomy" id="2486418"/>
    <lineage>
        <taxon>Bacteria</taxon>
        <taxon>Pseudomonadati</taxon>
        <taxon>Pseudomonadota</taxon>
        <taxon>Alphaproteobacteria</taxon>
        <taxon>Rhodobacterales</taxon>
        <taxon>Paracoccaceae</taxon>
        <taxon>Pseudotabrizicola</taxon>
    </lineage>
</organism>
<protein>
    <submittedName>
        <fullName evidence="3">D-alanyl-D-alanine carboxypeptidase/D-alanyl-D-alanine-endopeptidase</fullName>
        <ecNumber evidence="3">3.4.16.4</ecNumber>
    </submittedName>
</protein>
<dbReference type="EC" id="3.4.16.4" evidence="3"/>
<sequence length="493" mass="51808">MISRRQILGGVLGGGAVWLALPALAEAPARSVRPMPRGVPAARLPATSAEVLIAGARLGDAAVASYVVMEAETGTVLEQREAQVPMPPASVAKAVTALYALAQLGPDFRFRTRVLATGPVVDGVVQGDLVLAGAGDPTLQTDQLGDLAAALAARGVTSVTGRFLTWDRALPPVVRISDEQPVQVGYNPSIGGLNLNFNRVHFEWKRANDGWATAMDARGNRFVPAVKMARMQVVAREAPVFTYDAGGTAEEWTVAAGALGKGGSRWLPVRRPAVYVGEVFHTLARAQGITLPDPQPQQAEPAGQELAGVDSAPLTEILRDMLRFSTNITAEAVGLRASGAVDLAASGAAMSGWAAARYGVGCRFVDHSGLGSASRVTVADMAQIIRLAGRADAGLQPLLRDLGLRDAKGKEIANSPVRVTAKSGTLNFVSALSGHIVNPQGKELIFAIFLGDTARRDALPESEREAPAGGSAWTTRARNLQRQLLSRWSQTYG</sequence>
<keyword evidence="2 3" id="KW-0378">Hydrolase</keyword>
<dbReference type="SUPFAM" id="SSF56601">
    <property type="entry name" value="beta-lactamase/transpeptidase-like"/>
    <property type="match status" value="1"/>
</dbReference>
<dbReference type="PROSITE" id="PS51318">
    <property type="entry name" value="TAT"/>
    <property type="match status" value="1"/>
</dbReference>
<evidence type="ECO:0000256" key="2">
    <source>
        <dbReference type="ARBA" id="ARBA00022801"/>
    </source>
</evidence>
<evidence type="ECO:0000256" key="1">
    <source>
        <dbReference type="ARBA" id="ARBA00006096"/>
    </source>
</evidence>
<dbReference type="EMBL" id="RPEM01000014">
    <property type="protein sequence ID" value="TGD41814.1"/>
    <property type="molecule type" value="Genomic_DNA"/>
</dbReference>
<dbReference type="Gene3D" id="3.40.710.10">
    <property type="entry name" value="DD-peptidase/beta-lactamase superfamily"/>
    <property type="match status" value="2"/>
</dbReference>
<dbReference type="PANTHER" id="PTHR30023">
    <property type="entry name" value="D-ALANYL-D-ALANINE CARBOXYPEPTIDASE"/>
    <property type="match status" value="1"/>
</dbReference>
<keyword evidence="3" id="KW-0121">Carboxypeptidase</keyword>
<proteinExistence type="inferred from homology"/>
<keyword evidence="3" id="KW-0645">Protease</keyword>
<dbReference type="Pfam" id="PF02113">
    <property type="entry name" value="Peptidase_S13"/>
    <property type="match status" value="1"/>
</dbReference>
<gene>
    <name evidence="3" type="primary">dacB</name>
    <name evidence="3" type="ORF">EEB11_16730</name>
</gene>
<dbReference type="GO" id="GO:0009002">
    <property type="term" value="F:serine-type D-Ala-D-Ala carboxypeptidase activity"/>
    <property type="evidence" value="ECO:0007669"/>
    <property type="project" value="UniProtKB-EC"/>
</dbReference>
<dbReference type="NCBIfam" id="TIGR00666">
    <property type="entry name" value="PBP4"/>
    <property type="match status" value="1"/>
</dbReference>
<comment type="caution">
    <text evidence="3">The sequence shown here is derived from an EMBL/GenBank/DDBJ whole genome shotgun (WGS) entry which is preliminary data.</text>
</comment>
<dbReference type="InterPro" id="IPR000667">
    <property type="entry name" value="Peptidase_S13"/>
</dbReference>
<dbReference type="InterPro" id="IPR012338">
    <property type="entry name" value="Beta-lactam/transpept-like"/>
</dbReference>
<accession>A0ABY2KJ84</accession>
<dbReference type="Gene3D" id="3.50.80.20">
    <property type="entry name" value="D-Ala-D-Ala carboxypeptidase C, peptidase S13"/>
    <property type="match status" value="1"/>
</dbReference>
<dbReference type="PRINTS" id="PR00922">
    <property type="entry name" value="DADACBPTASE3"/>
</dbReference>
<evidence type="ECO:0000313" key="4">
    <source>
        <dbReference type="Proteomes" id="UP000297741"/>
    </source>
</evidence>
<comment type="similarity">
    <text evidence="1">Belongs to the peptidase S13 family.</text>
</comment>
<evidence type="ECO:0000313" key="3">
    <source>
        <dbReference type="EMBL" id="TGD41814.1"/>
    </source>
</evidence>
<keyword evidence="4" id="KW-1185">Reference proteome</keyword>
<reference evidence="3 4" key="1">
    <citation type="submission" date="2018-11" db="EMBL/GenBank/DDBJ databases">
        <title>Tabrizicola sp. isolated from sediment of alpine lake.</title>
        <authorList>
            <person name="Liu Z."/>
        </authorList>
    </citation>
    <scope>NUCLEOTIDE SEQUENCE [LARGE SCALE GENOMIC DNA]</scope>
    <source>
        <strain evidence="3 4">DRYC-M-16</strain>
    </source>
</reference>
<dbReference type="Proteomes" id="UP000297741">
    <property type="component" value="Unassembled WGS sequence"/>
</dbReference>
<dbReference type="InterPro" id="IPR006311">
    <property type="entry name" value="TAT_signal"/>
</dbReference>